<dbReference type="PANTHER" id="PTHR31102">
    <property type="match status" value="1"/>
</dbReference>
<evidence type="ECO:0000256" key="6">
    <source>
        <dbReference type="SAM" id="Phobius"/>
    </source>
</evidence>
<gene>
    <name evidence="8" type="ORF">B4U80_07075</name>
</gene>
<dbReference type="OrthoDB" id="423807at2759"/>
<dbReference type="PANTHER" id="PTHR31102:SF1">
    <property type="entry name" value="CATION_H+ EXCHANGER DOMAIN-CONTAINING PROTEIN"/>
    <property type="match status" value="1"/>
</dbReference>
<reference evidence="8 9" key="1">
    <citation type="journal article" date="2018" name="Gigascience">
        <title>Genomes of trombidid mites reveal novel predicted allergens and laterally-transferred genes associated with secondary metabolism.</title>
        <authorList>
            <person name="Dong X."/>
            <person name="Chaisiri K."/>
            <person name="Xia D."/>
            <person name="Armstrong S.D."/>
            <person name="Fang Y."/>
            <person name="Donnelly M.J."/>
            <person name="Kadowaki T."/>
            <person name="McGarry J.W."/>
            <person name="Darby A.C."/>
            <person name="Makepeace B.L."/>
        </authorList>
    </citation>
    <scope>NUCLEOTIDE SEQUENCE [LARGE SCALE GENOMIC DNA]</scope>
    <source>
        <strain evidence="8">UoL-UT</strain>
    </source>
</reference>
<feature type="transmembrane region" description="Helical" evidence="6">
    <location>
        <begin position="322"/>
        <end position="343"/>
    </location>
</feature>
<feature type="domain" description="Cation/H+ exchanger transmembrane" evidence="7">
    <location>
        <begin position="57"/>
        <end position="432"/>
    </location>
</feature>
<feature type="transmembrane region" description="Helical" evidence="6">
    <location>
        <begin position="20"/>
        <end position="39"/>
    </location>
</feature>
<feature type="transmembrane region" description="Helical" evidence="6">
    <location>
        <begin position="200"/>
        <end position="222"/>
    </location>
</feature>
<dbReference type="Proteomes" id="UP000288716">
    <property type="component" value="Unassembled WGS sequence"/>
</dbReference>
<evidence type="ECO:0000256" key="3">
    <source>
        <dbReference type="ARBA" id="ARBA00022692"/>
    </source>
</evidence>
<dbReference type="STRING" id="299467.A0A443SWM6"/>
<feature type="transmembrane region" description="Helical" evidence="6">
    <location>
        <begin position="228"/>
        <end position="248"/>
    </location>
</feature>
<comment type="subcellular location">
    <subcellularLocation>
        <location evidence="1">Membrane</location>
        <topology evidence="1">Multi-pass membrane protein</topology>
    </subcellularLocation>
</comment>
<dbReference type="GO" id="GO:0015297">
    <property type="term" value="F:antiporter activity"/>
    <property type="evidence" value="ECO:0007669"/>
    <property type="project" value="InterPro"/>
</dbReference>
<sequence>MAIIDLRNLADFCLNKVAELLLFSLIYGTVWLIIGSDALPPNGRIFVLFAVFASAYVGAELCTAIYIPPILGMLVGGCFVRNSSYITIDSRLSSILRSFALATILLRAGIGLNPVELRKLSSICLRLAFTPCLVETITSAITAYIFYDFPVVWGFILGFVLSAVSPGIVVKLMLELQEQGLGTDKGIPTLIMAASSLDDIVAITGFGIALSIALSMMTSLLWNLLKAPLEAFCGIFFGAAVGCILIIIPSQIDSAADNNMKIRHNCQRVCLTIIFGLFLVLITRELELGSSGALAALTLTFVAALSWRHYNNQKTVEETLKVAWNLIEPFLFGLIGAEIQISILELKIVLLSLLTLSIGLVMRCLTVVLVCYGYDFNMKEKFFIALSWLPKATVQAAIGPVALDNARELNDTTSIKYATLVLTIAVISIFVTAPLGSMAITLSAPRLLSKSNQQKPIENPAHEPVEITGH</sequence>
<evidence type="ECO:0000313" key="8">
    <source>
        <dbReference type="EMBL" id="RWS31925.1"/>
    </source>
</evidence>
<dbReference type="EMBL" id="NCKV01000025">
    <property type="protein sequence ID" value="RWS31925.1"/>
    <property type="molecule type" value="Genomic_DNA"/>
</dbReference>
<evidence type="ECO:0000313" key="9">
    <source>
        <dbReference type="Proteomes" id="UP000288716"/>
    </source>
</evidence>
<dbReference type="GO" id="GO:1902600">
    <property type="term" value="P:proton transmembrane transport"/>
    <property type="evidence" value="ECO:0007669"/>
    <property type="project" value="InterPro"/>
</dbReference>
<dbReference type="InterPro" id="IPR006153">
    <property type="entry name" value="Cation/H_exchanger_TM"/>
</dbReference>
<keyword evidence="4 6" id="KW-1133">Transmembrane helix</keyword>
<evidence type="ECO:0000256" key="5">
    <source>
        <dbReference type="ARBA" id="ARBA00023136"/>
    </source>
</evidence>
<dbReference type="VEuPathDB" id="VectorBase:LDEU000114"/>
<feature type="transmembrane region" description="Helical" evidence="6">
    <location>
        <begin position="153"/>
        <end position="174"/>
    </location>
</feature>
<comment type="similarity">
    <text evidence="2">Belongs to the monovalent cation:proton antiporter 1 (CPA1) transporter (TC 2.A.36) family.</text>
</comment>
<dbReference type="InterPro" id="IPR051843">
    <property type="entry name" value="CPA1_transporter"/>
</dbReference>
<feature type="transmembrane region" description="Helical" evidence="6">
    <location>
        <begin position="292"/>
        <end position="310"/>
    </location>
</feature>
<proteinExistence type="inferred from homology"/>
<evidence type="ECO:0000259" key="7">
    <source>
        <dbReference type="Pfam" id="PF00999"/>
    </source>
</evidence>
<feature type="transmembrane region" description="Helical" evidence="6">
    <location>
        <begin position="349"/>
        <end position="370"/>
    </location>
</feature>
<dbReference type="AlphaFoldDB" id="A0A443SWM6"/>
<feature type="transmembrane region" description="Helical" evidence="6">
    <location>
        <begin position="415"/>
        <end position="442"/>
    </location>
</feature>
<comment type="caution">
    <text evidence="8">The sequence shown here is derived from an EMBL/GenBank/DDBJ whole genome shotgun (WGS) entry which is preliminary data.</text>
</comment>
<accession>A0A443SWM6</accession>
<feature type="transmembrane region" description="Helical" evidence="6">
    <location>
        <begin position="127"/>
        <end position="147"/>
    </location>
</feature>
<dbReference type="GO" id="GO:0016020">
    <property type="term" value="C:membrane"/>
    <property type="evidence" value="ECO:0007669"/>
    <property type="project" value="UniProtKB-SubCell"/>
</dbReference>
<evidence type="ECO:0000256" key="4">
    <source>
        <dbReference type="ARBA" id="ARBA00022989"/>
    </source>
</evidence>
<evidence type="ECO:0000256" key="2">
    <source>
        <dbReference type="ARBA" id="ARBA00007367"/>
    </source>
</evidence>
<keyword evidence="3 6" id="KW-0812">Transmembrane</keyword>
<dbReference type="Pfam" id="PF00999">
    <property type="entry name" value="Na_H_Exchanger"/>
    <property type="match status" value="1"/>
</dbReference>
<protein>
    <submittedName>
        <fullName evidence="8">Mitochondrial sodium/hydrogen exchanger 9B2-like protein</fullName>
    </submittedName>
</protein>
<keyword evidence="9" id="KW-1185">Reference proteome</keyword>
<name>A0A443SWM6_9ACAR</name>
<feature type="transmembrane region" description="Helical" evidence="6">
    <location>
        <begin position="46"/>
        <end position="67"/>
    </location>
</feature>
<evidence type="ECO:0000256" key="1">
    <source>
        <dbReference type="ARBA" id="ARBA00004141"/>
    </source>
</evidence>
<feature type="transmembrane region" description="Helical" evidence="6">
    <location>
        <begin position="269"/>
        <end position="286"/>
    </location>
</feature>
<keyword evidence="5 6" id="KW-0472">Membrane</keyword>
<organism evidence="8 9">
    <name type="scientific">Leptotrombidium deliense</name>
    <dbReference type="NCBI Taxonomy" id="299467"/>
    <lineage>
        <taxon>Eukaryota</taxon>
        <taxon>Metazoa</taxon>
        <taxon>Ecdysozoa</taxon>
        <taxon>Arthropoda</taxon>
        <taxon>Chelicerata</taxon>
        <taxon>Arachnida</taxon>
        <taxon>Acari</taxon>
        <taxon>Acariformes</taxon>
        <taxon>Trombidiformes</taxon>
        <taxon>Prostigmata</taxon>
        <taxon>Anystina</taxon>
        <taxon>Parasitengona</taxon>
        <taxon>Trombiculoidea</taxon>
        <taxon>Trombiculidae</taxon>
        <taxon>Leptotrombidium</taxon>
    </lineage>
</organism>